<dbReference type="GO" id="GO:0005524">
    <property type="term" value="F:ATP binding"/>
    <property type="evidence" value="ECO:0007669"/>
    <property type="project" value="UniProtKB-KW"/>
</dbReference>
<gene>
    <name evidence="12" type="ORF">BRAFLDRAFT_130765</name>
</gene>
<evidence type="ECO:0000256" key="2">
    <source>
        <dbReference type="ARBA" id="ARBA00006914"/>
    </source>
</evidence>
<evidence type="ECO:0000256" key="3">
    <source>
        <dbReference type="ARBA" id="ARBA00022593"/>
    </source>
</evidence>
<keyword evidence="7" id="KW-0472">Membrane</keyword>
<evidence type="ECO:0000256" key="5">
    <source>
        <dbReference type="ARBA" id="ARBA00022801"/>
    </source>
</evidence>
<dbReference type="InterPro" id="IPR003959">
    <property type="entry name" value="ATPase_AAA_core"/>
</dbReference>
<evidence type="ECO:0000256" key="8">
    <source>
        <dbReference type="ARBA" id="ARBA00034811"/>
    </source>
</evidence>
<dbReference type="PANTHER" id="PTHR23077:SF9">
    <property type="entry name" value="PEROXISOMAL ATPASE PEX6"/>
    <property type="match status" value="1"/>
</dbReference>
<dbReference type="SMART" id="SM00382">
    <property type="entry name" value="AAA"/>
    <property type="match status" value="3"/>
</dbReference>
<dbReference type="GO" id="GO:0016020">
    <property type="term" value="C:membrane"/>
    <property type="evidence" value="ECO:0007669"/>
    <property type="project" value="UniProtKB-SubCell"/>
</dbReference>
<comment type="catalytic activity">
    <reaction evidence="10">
        <text>ATP + H2O = ADP + phosphate + H(+)</text>
        <dbReference type="Rhea" id="RHEA:13065"/>
        <dbReference type="ChEBI" id="CHEBI:15377"/>
        <dbReference type="ChEBI" id="CHEBI:15378"/>
        <dbReference type="ChEBI" id="CHEBI:30616"/>
        <dbReference type="ChEBI" id="CHEBI:43474"/>
        <dbReference type="ChEBI" id="CHEBI:456216"/>
    </reaction>
    <physiologicalReaction direction="left-to-right" evidence="10">
        <dbReference type="Rhea" id="RHEA:13066"/>
    </physiologicalReaction>
</comment>
<dbReference type="InterPro" id="IPR050168">
    <property type="entry name" value="AAA_ATPase_domain"/>
</dbReference>
<evidence type="ECO:0000259" key="11">
    <source>
        <dbReference type="SMART" id="SM00382"/>
    </source>
</evidence>
<dbReference type="InterPro" id="IPR003960">
    <property type="entry name" value="ATPase_AAA_CS"/>
</dbReference>
<dbReference type="EMBL" id="GG666478">
    <property type="protein sequence ID" value="EEN66243.1"/>
    <property type="molecule type" value="Genomic_DNA"/>
</dbReference>
<dbReference type="STRING" id="7739.C3Y0H0"/>
<feature type="domain" description="AAA+ ATPase" evidence="11">
    <location>
        <begin position="1358"/>
        <end position="1494"/>
    </location>
</feature>
<dbReference type="GO" id="GO:0007031">
    <property type="term" value="P:peroxisome organization"/>
    <property type="evidence" value="ECO:0007669"/>
    <property type="project" value="UniProtKB-KW"/>
</dbReference>
<dbReference type="FunFam" id="3.40.50.300:FF:000988">
    <property type="entry name" value="peroxisome biogenesis factor 6"/>
    <property type="match status" value="1"/>
</dbReference>
<comment type="subcellular location">
    <subcellularLocation>
        <location evidence="1">Membrane</location>
    </subcellularLocation>
</comment>
<dbReference type="Gene3D" id="1.10.8.60">
    <property type="match status" value="2"/>
</dbReference>
<reference evidence="12" key="1">
    <citation type="journal article" date="2008" name="Nature">
        <title>The amphioxus genome and the evolution of the chordate karyotype.</title>
        <authorList>
            <consortium name="US DOE Joint Genome Institute (JGI-PGF)"/>
            <person name="Putnam N.H."/>
            <person name="Butts T."/>
            <person name="Ferrier D.E.K."/>
            <person name="Furlong R.F."/>
            <person name="Hellsten U."/>
            <person name="Kawashima T."/>
            <person name="Robinson-Rechavi M."/>
            <person name="Shoguchi E."/>
            <person name="Terry A."/>
            <person name="Yu J.-K."/>
            <person name="Benito-Gutierrez E.L."/>
            <person name="Dubchak I."/>
            <person name="Garcia-Fernandez J."/>
            <person name="Gibson-Brown J.J."/>
            <person name="Grigoriev I.V."/>
            <person name="Horton A.C."/>
            <person name="de Jong P.J."/>
            <person name="Jurka J."/>
            <person name="Kapitonov V.V."/>
            <person name="Kohara Y."/>
            <person name="Kuroki Y."/>
            <person name="Lindquist E."/>
            <person name="Lucas S."/>
            <person name="Osoegawa K."/>
            <person name="Pennacchio L.A."/>
            <person name="Salamov A.A."/>
            <person name="Satou Y."/>
            <person name="Sauka-Spengler T."/>
            <person name="Schmutz J."/>
            <person name="Shin-I T."/>
            <person name="Toyoda A."/>
            <person name="Bronner-Fraser M."/>
            <person name="Fujiyama A."/>
            <person name="Holland L.Z."/>
            <person name="Holland P.W.H."/>
            <person name="Satoh N."/>
            <person name="Rokhsar D.S."/>
        </authorList>
    </citation>
    <scope>NUCLEOTIDE SEQUENCE [LARGE SCALE GENOMIC DNA]</scope>
    <source>
        <strain evidence="12">S238N-H82</strain>
        <tissue evidence="12">Testes</tissue>
    </source>
</reference>
<dbReference type="eggNOG" id="KOG0736">
    <property type="taxonomic scope" value="Eukaryota"/>
</dbReference>
<dbReference type="InterPro" id="IPR003593">
    <property type="entry name" value="AAA+_ATPase"/>
</dbReference>
<dbReference type="CDD" id="cd19527">
    <property type="entry name" value="RecA-like_PEX6_r2"/>
    <property type="match status" value="1"/>
</dbReference>
<accession>C3Y0H0</accession>
<evidence type="ECO:0000256" key="6">
    <source>
        <dbReference type="ARBA" id="ARBA00022840"/>
    </source>
</evidence>
<feature type="domain" description="AAA+ ATPase" evidence="11">
    <location>
        <begin position="750"/>
        <end position="940"/>
    </location>
</feature>
<protein>
    <recommendedName>
        <fullName evidence="8">Peroxisomal ATPase PEX6</fullName>
    </recommendedName>
    <alternativeName>
        <fullName evidence="9">Peroxin-6</fullName>
    </alternativeName>
</protein>
<dbReference type="FunFam" id="1.10.8.60:FF:000108">
    <property type="entry name" value="Peroxisomal biogenesis factor 6"/>
    <property type="match status" value="1"/>
</dbReference>
<evidence type="ECO:0000256" key="10">
    <source>
        <dbReference type="ARBA" id="ARBA00048778"/>
    </source>
</evidence>
<organism>
    <name type="scientific">Branchiostoma floridae</name>
    <name type="common">Florida lancelet</name>
    <name type="synonym">Amphioxus</name>
    <dbReference type="NCBI Taxonomy" id="7739"/>
    <lineage>
        <taxon>Eukaryota</taxon>
        <taxon>Metazoa</taxon>
        <taxon>Chordata</taxon>
        <taxon>Cephalochordata</taxon>
        <taxon>Leptocardii</taxon>
        <taxon>Amphioxiformes</taxon>
        <taxon>Branchiostomatidae</taxon>
        <taxon>Branchiostoma</taxon>
    </lineage>
</organism>
<sequence length="1853" mass="201251">MAVPRRHGILRTFSFPSGHHPLHLGITAQDASIIGCNIEDAVSIVSIPRVINDSDTRKELFACVSPLPLCSEPAGVGGDDGRADIITLLADEMFFRHYGFRHEEEVNLRLVKAFPLSRLVIGTRKQQCYNWANGVMFGTGLLVAVCQQKLLARKGDVMLAPVLPMLGDADTVLQQYFDMTVLECEPVLQGVVTVNTSVIVTLMDEESEAGGDTSLQAERDGVSPPIAVVSDFASCLQTLEYTLSLLPQASLTKDSAEKVLSLLHSSQHVKSSDMRMRVRMLQQQLSAAGETNSGVRCAAEHQVFATLATLQRLKCFSGSWVKLFIASDNECQSQDGEIPSVNVPDAVDSFITSQEEKVSNNIPDPDLIEKTTEDLLPSSSPAKKVAPRVCLIQLCAIETGGPQTALEDGALHVSPQLWFNLQSLPPIKSPDSCMCTIKPLMALSPDVPSQSQSHSRFCQPPYASQVSIAMVTSPAYTPTCHFDSALKKYFSTTRCPFVYFKVTQVSPTCEEVPSYLVDLKHTDLYQEGLVNSYIPVSADTFTSETSASMWTSVHPPGLDLYVDRLCETIVPYLMHSEYPVIVVASSAAAKDVTSDVRGAFLHHVDIKTPSKRERGLMLKTLCQDVPLSSDVSMDKVAARSAGLVLGDLCSLLSCTTRKAHRRILDSCCPDGRLSQQDQVDLVAAGVEVKQVDFEKALDHLQAAHSDAIGAPKIPNVSWEDVGGLAQVRAEILDTIQLPLQHPQLFAAGMRRSGVLLYGPPGTGKTLLAKAVATECSLNFLSVKGPELINMYVGQSEENVREGITAQDASIIGCNIEDAVSIVSIPRVINDSDTRKELFACVSPLPLCSEPAGGGGDDGRADIITLFADEMFFRHYGFRHEEEVNLRLVKAFPLSRLVIGTRKQQCYNWANGVMFGTGLLVAVCQQKLLARKGDVMLAPVLPMLGDADTVLQQYFDMTVLECEPVLQGVVTVNTSVIVTLMDEESEAGGDTSLQAERDGVSPPIAVVSDFASCLQTLEYTLSLLPQASLTKDSAEKVLSLLHSSQHVKSSDMRMRVRMLQQQLSAAGETNSGVRCAAEHQVFATLATLQRLKCFSGSWVKLFIASDNECQSQDGEIPSVNVPDAVDSFITSQEEKVSNTIPDPDLIEKTTEDLLPSSSPAKKVAPRVCLIQLCAIETGGPQTALEDGTLHVSPQLWFNLQSLPPIKSPDSCMCTIKPLMALSPDVPSQSQSHSRFCQPPYASQVSIAMVTSPAYTPTCHFDSALKKYFSTTRCPFVYFKVTQVSPTCEEVPSYLVDLKHTDLYQEGFMNSYIPVSADTFTSDTAASMWTSVHPPGLDLCVDRLCETIVPYLMHSQPESVKPSVLLTGPQGVGKSTVIRAVRRRLNMHLLQVNCYNLCGESSAATEARLTSLFQKALSCAPCVLHLRNVGVLGRDRDGHEEDPRVAAMLHEAVAGLRHEASEYPVIVVASSAAAKDVTSDVRGAFLHHVDIKGLVLGDLCSLLSCTTRKAHRRILDSCCPDGRLSQQDQVDLVAAGVEVKQVDFEKALDHLQAAHSDAIGAPKIPNVSWEDVGGLAQVRAEILDTIQLPLQHPQLFAAGMRRSGVLLYGPPGTGKTLLAKAVATECSLNFLSVKGPELINMYVGQSEENVREVFSRARSAAPCVIFFDELDSLAPNRGRSGDSGGVMDRVVSQLLAELDGLHSAADVFVIGATNRPDLLDPALLRPGRFDKLLFLGVSEDRPSQLKILQALTRKFQLAASTQLENVVDQCPYNMTGADFYALCSDGMLNAIRRKIEQLEAGLPVDQTDVTVEEQDFITALQTLEPSVSISELDRYKQLQGLFTTSLPNSSAPSLE</sequence>
<dbReference type="GO" id="GO:0016887">
    <property type="term" value="F:ATP hydrolysis activity"/>
    <property type="evidence" value="ECO:0007669"/>
    <property type="project" value="InterPro"/>
</dbReference>
<keyword evidence="3" id="KW-0962">Peroxisome biogenesis</keyword>
<dbReference type="InterPro" id="IPR027417">
    <property type="entry name" value="P-loop_NTPase"/>
</dbReference>
<dbReference type="SUPFAM" id="SSF52540">
    <property type="entry name" value="P-loop containing nucleoside triphosphate hydrolases"/>
    <property type="match status" value="3"/>
</dbReference>
<comment type="similarity">
    <text evidence="2">Belongs to the AAA ATPase family.</text>
</comment>
<feature type="domain" description="AAA+ ATPase" evidence="11">
    <location>
        <begin position="1599"/>
        <end position="1737"/>
    </location>
</feature>
<evidence type="ECO:0000313" key="12">
    <source>
        <dbReference type="EMBL" id="EEN66243.1"/>
    </source>
</evidence>
<dbReference type="CDD" id="cd19481">
    <property type="entry name" value="RecA-like_protease"/>
    <property type="match status" value="1"/>
</dbReference>
<evidence type="ECO:0000256" key="1">
    <source>
        <dbReference type="ARBA" id="ARBA00004370"/>
    </source>
</evidence>
<dbReference type="FunFam" id="1.10.8.60:FF:000039">
    <property type="entry name" value="peroxisome biogenesis factor 6"/>
    <property type="match status" value="1"/>
</dbReference>
<evidence type="ECO:0000256" key="7">
    <source>
        <dbReference type="ARBA" id="ARBA00023136"/>
    </source>
</evidence>
<keyword evidence="5" id="KW-0378">Hydrolase</keyword>
<keyword evidence="4" id="KW-0547">Nucleotide-binding</keyword>
<dbReference type="PROSITE" id="PS00674">
    <property type="entry name" value="AAA"/>
    <property type="match status" value="1"/>
</dbReference>
<name>C3Y0H0_BRAFL</name>
<keyword evidence="6" id="KW-0067">ATP-binding</keyword>
<dbReference type="Pfam" id="PF00004">
    <property type="entry name" value="AAA"/>
    <property type="match status" value="3"/>
</dbReference>
<evidence type="ECO:0000256" key="9">
    <source>
        <dbReference type="ARBA" id="ARBA00034920"/>
    </source>
</evidence>
<dbReference type="FunFam" id="3.40.50.300:FF:000109">
    <property type="entry name" value="Peroxisomal biogenesis factor 6"/>
    <property type="match status" value="1"/>
</dbReference>
<dbReference type="Gene3D" id="3.40.50.300">
    <property type="entry name" value="P-loop containing nucleotide triphosphate hydrolases"/>
    <property type="match status" value="3"/>
</dbReference>
<dbReference type="PANTHER" id="PTHR23077">
    <property type="entry name" value="AAA-FAMILY ATPASE"/>
    <property type="match status" value="1"/>
</dbReference>
<dbReference type="InParanoid" id="C3Y0H0"/>
<dbReference type="InterPro" id="IPR047533">
    <property type="entry name" value="RecA-like_PEX6_r2"/>
</dbReference>
<proteinExistence type="inferred from homology"/>
<evidence type="ECO:0000256" key="4">
    <source>
        <dbReference type="ARBA" id="ARBA00022741"/>
    </source>
</evidence>